<accession>A0ABY3GK30</accession>
<sequence length="215" mass="24269">MNDMAHCTSSDHAAVYGPWFTNSKGHYVPPSAIAAALIARTDNTRGVWKAPANIAVAGDLTLTLHFSKEVHGLYNVHIKPLNLFREFTGKGTLLWGARTLSLDTDRWRYVSVRRLFNMVEQDIEKAIRAMMFEPNNQPTWEKVRVAIENYLFPLWQNGAFQGAKPEEAFKVQVGEGQTMSKADIYAGKLIVEIGINAVRPAEFIILRFTQNMESR</sequence>
<feature type="domain" description="Tail sheath protein C-terminal" evidence="2">
    <location>
        <begin position="104"/>
        <end position="209"/>
    </location>
</feature>
<dbReference type="Gene3D" id="3.40.50.11780">
    <property type="match status" value="1"/>
</dbReference>
<dbReference type="EMBL" id="VFIO01000001">
    <property type="protein sequence ID" value="TWR92065.1"/>
    <property type="molecule type" value="Genomic_DNA"/>
</dbReference>
<comment type="caution">
    <text evidence="3">The sequence shown here is derived from an EMBL/GenBank/DDBJ whole genome shotgun (WGS) entry which is preliminary data.</text>
</comment>
<evidence type="ECO:0000256" key="1">
    <source>
        <dbReference type="ARBA" id="ARBA00008005"/>
    </source>
</evidence>
<gene>
    <name evidence="3" type="ORF">FJD38_00135</name>
</gene>
<name>A0ABY3GK30_9PSED</name>
<proteinExistence type="inferred from homology"/>
<protein>
    <submittedName>
        <fullName evidence="3">Phage tail sheath family protein</fullName>
    </submittedName>
</protein>
<dbReference type="PANTHER" id="PTHR35861">
    <property type="match status" value="1"/>
</dbReference>
<organism evidence="3 4">
    <name type="scientific">Pseudomonas saxonica</name>
    <dbReference type="NCBI Taxonomy" id="2600598"/>
    <lineage>
        <taxon>Bacteria</taxon>
        <taxon>Pseudomonadati</taxon>
        <taxon>Pseudomonadota</taxon>
        <taxon>Gammaproteobacteria</taxon>
        <taxon>Pseudomonadales</taxon>
        <taxon>Pseudomonadaceae</taxon>
        <taxon>Pseudomonas</taxon>
    </lineage>
</organism>
<dbReference type="InterPro" id="IPR020287">
    <property type="entry name" value="Tail_sheath_C"/>
</dbReference>
<dbReference type="PANTHER" id="PTHR35861:SF1">
    <property type="entry name" value="PHAGE TAIL SHEATH PROTEIN"/>
    <property type="match status" value="1"/>
</dbReference>
<dbReference type="InterPro" id="IPR052042">
    <property type="entry name" value="Tail_sheath_structural"/>
</dbReference>
<dbReference type="Pfam" id="PF17482">
    <property type="entry name" value="Phage_sheath_1C"/>
    <property type="match status" value="1"/>
</dbReference>
<evidence type="ECO:0000313" key="3">
    <source>
        <dbReference type="EMBL" id="TWR92065.1"/>
    </source>
</evidence>
<dbReference type="Proteomes" id="UP000318428">
    <property type="component" value="Unassembled WGS sequence"/>
</dbReference>
<keyword evidence="4" id="KW-1185">Reference proteome</keyword>
<comment type="similarity">
    <text evidence="1">Belongs to the myoviridae tail sheath protein family.</text>
</comment>
<evidence type="ECO:0000259" key="2">
    <source>
        <dbReference type="Pfam" id="PF17482"/>
    </source>
</evidence>
<reference evidence="3 4" key="1">
    <citation type="submission" date="2019-06" db="EMBL/GenBank/DDBJ databases">
        <title>Pseudomonas bimorpha sp. nov. isolated from bovine raw milk and skim milk concentrate.</title>
        <authorList>
            <person name="Hofmann K."/>
            <person name="Huptas C."/>
            <person name="Doll E."/>
            <person name="Scherer S."/>
            <person name="Wenning M."/>
        </authorList>
    </citation>
    <scope>NUCLEOTIDE SEQUENCE [LARGE SCALE GENOMIC DNA]</scope>
    <source>
        <strain evidence="3 4">DSM 108989</strain>
    </source>
</reference>
<evidence type="ECO:0000313" key="4">
    <source>
        <dbReference type="Proteomes" id="UP000318428"/>
    </source>
</evidence>